<dbReference type="Gene3D" id="3.40.50.1100">
    <property type="match status" value="2"/>
</dbReference>
<dbReference type="PANTHER" id="PTHR42690:SF1">
    <property type="entry name" value="THREONINE SYNTHASE-LIKE 2"/>
    <property type="match status" value="1"/>
</dbReference>
<dbReference type="InterPro" id="IPR037158">
    <property type="entry name" value="Thr_synth_N_sf"/>
</dbReference>
<dbReference type="AlphaFoldDB" id="A7SFD7"/>
<evidence type="ECO:0000256" key="2">
    <source>
        <dbReference type="ARBA" id="ARBA00005517"/>
    </source>
</evidence>
<dbReference type="InterPro" id="IPR004450">
    <property type="entry name" value="Thr_synthase-like"/>
</dbReference>
<keyword evidence="9" id="KW-1185">Reference proteome</keyword>
<dbReference type="PhylomeDB" id="A7SFD7"/>
<dbReference type="KEGG" id="nve:5509055"/>
<evidence type="ECO:0000256" key="3">
    <source>
        <dbReference type="ARBA" id="ARBA00021942"/>
    </source>
</evidence>
<dbReference type="GO" id="GO:0030170">
    <property type="term" value="F:pyridoxal phosphate binding"/>
    <property type="evidence" value="ECO:0000318"/>
    <property type="project" value="GO_Central"/>
</dbReference>
<dbReference type="PANTHER" id="PTHR42690">
    <property type="entry name" value="THREONINE SYNTHASE FAMILY MEMBER"/>
    <property type="match status" value="1"/>
</dbReference>
<dbReference type="GO" id="GO:0009071">
    <property type="term" value="P:serine family amino acid catabolic process"/>
    <property type="evidence" value="ECO:0000318"/>
    <property type="project" value="GO_Central"/>
</dbReference>
<dbReference type="CDD" id="cd01560">
    <property type="entry name" value="Thr-synth_2"/>
    <property type="match status" value="1"/>
</dbReference>
<evidence type="ECO:0000256" key="1">
    <source>
        <dbReference type="ARBA" id="ARBA00001933"/>
    </source>
</evidence>
<sequence length="471" mass="52723">MKFNSTRGKVKGLSFEEAIFTGYALDGGLLLPQAIPKLEIKILKEWATLSYKELCYEILSLFVSEEEVLRHDLKEIISKAYCESKFPNKNICNLTRLDNNLHILELFHGKTKAFKDNALVLVAAFLDFFLGRKKRHTTILVGTSGDTGSAAIESIRGLALIDIVVLFPKGYCNTIQELQMTTVIEDNVHVFECEGSSDDLDIPVKKCLTDEGLVTKYNLGSINSINIGRLLAQIVFYFYAYFKVCKEVGSIVKFVVPTGAMGNITAGYVAYNMGLPLKLHAAVNDNNIVHRMISQGDFSLAESITKTWSPAMDIQMPYNMERMWLIASDFNYDLVSSLTQTFEEHSAVTSFPETLTNKLKSVVSSDWVSREATLDTMRRAWDSYHYLVCPHTAVGLRLALQKRDAEDDGTPVVCVATASPDKFPEAVKAAGIDVPPSPDILRLAEMPTRREFMRQGEDWEKILRDKIAKIG</sequence>
<protein>
    <recommendedName>
        <fullName evidence="3">Threonine synthase-like 2</fullName>
    </recommendedName>
</protein>
<evidence type="ECO:0000256" key="5">
    <source>
        <dbReference type="ARBA" id="ARBA00023239"/>
    </source>
</evidence>
<name>A7SFD7_NEMVE</name>
<gene>
    <name evidence="8" type="ORF">NEMVEDRAFT_v1g169990</name>
</gene>
<evidence type="ECO:0000313" key="8">
    <source>
        <dbReference type="EMBL" id="EDO37536.1"/>
    </source>
</evidence>
<dbReference type="STRING" id="45351.A7SFD7"/>
<evidence type="ECO:0000313" key="9">
    <source>
        <dbReference type="Proteomes" id="UP000001593"/>
    </source>
</evidence>
<dbReference type="InParanoid" id="A7SFD7"/>
<dbReference type="GO" id="GO:0046360">
    <property type="term" value="P:2-oxobutyrate biosynthetic process"/>
    <property type="evidence" value="ECO:0000318"/>
    <property type="project" value="GO_Central"/>
</dbReference>
<reference evidence="8 9" key="1">
    <citation type="journal article" date="2007" name="Science">
        <title>Sea anemone genome reveals ancestral eumetazoan gene repertoire and genomic organization.</title>
        <authorList>
            <person name="Putnam N.H."/>
            <person name="Srivastava M."/>
            <person name="Hellsten U."/>
            <person name="Dirks B."/>
            <person name="Chapman J."/>
            <person name="Salamov A."/>
            <person name="Terry A."/>
            <person name="Shapiro H."/>
            <person name="Lindquist E."/>
            <person name="Kapitonov V.V."/>
            <person name="Jurka J."/>
            <person name="Genikhovich G."/>
            <person name="Grigoriev I.V."/>
            <person name="Lucas S.M."/>
            <person name="Steele R.E."/>
            <person name="Finnerty J.R."/>
            <person name="Technau U."/>
            <person name="Martindale M.Q."/>
            <person name="Rokhsar D.S."/>
        </authorList>
    </citation>
    <scope>NUCLEOTIDE SEQUENCE [LARGE SCALE GENOMIC DNA]</scope>
    <source>
        <strain evidence="9">CH2 X CH6</strain>
    </source>
</reference>
<organism evidence="8 9">
    <name type="scientific">Nematostella vectensis</name>
    <name type="common">Starlet sea anemone</name>
    <dbReference type="NCBI Taxonomy" id="45351"/>
    <lineage>
        <taxon>Eukaryota</taxon>
        <taxon>Metazoa</taxon>
        <taxon>Cnidaria</taxon>
        <taxon>Anthozoa</taxon>
        <taxon>Hexacorallia</taxon>
        <taxon>Actiniaria</taxon>
        <taxon>Edwardsiidae</taxon>
        <taxon>Nematostella</taxon>
    </lineage>
</organism>
<dbReference type="OrthoDB" id="5203861at2759"/>
<dbReference type="GO" id="GO:0016829">
    <property type="term" value="F:lyase activity"/>
    <property type="evidence" value="ECO:0007669"/>
    <property type="project" value="UniProtKB-KW"/>
</dbReference>
<dbReference type="Gene3D" id="3.90.1380.10">
    <property type="entry name" value="Threonine synthase, N-terminal domain"/>
    <property type="match status" value="1"/>
</dbReference>
<feature type="domain" description="Threonine synthase N-terminal" evidence="7">
    <location>
        <begin position="2"/>
        <end position="81"/>
    </location>
</feature>
<dbReference type="OMA" id="NFERYLY"/>
<dbReference type="SUPFAM" id="SSF53686">
    <property type="entry name" value="Tryptophan synthase beta subunit-like PLP-dependent enzymes"/>
    <property type="match status" value="1"/>
</dbReference>
<keyword evidence="5" id="KW-0456">Lyase</keyword>
<dbReference type="Proteomes" id="UP000001593">
    <property type="component" value="Unassembled WGS sequence"/>
</dbReference>
<dbReference type="HOGENOM" id="CLU_015170_1_1_1"/>
<dbReference type="InterPro" id="IPR029144">
    <property type="entry name" value="Thr_synth_N"/>
</dbReference>
<evidence type="ECO:0000259" key="7">
    <source>
        <dbReference type="Pfam" id="PF14821"/>
    </source>
</evidence>
<feature type="modified residue" description="N6-(pyridoxal phosphate)lysine" evidence="6">
    <location>
        <position position="115"/>
    </location>
</feature>
<evidence type="ECO:0000256" key="4">
    <source>
        <dbReference type="ARBA" id="ARBA00022898"/>
    </source>
</evidence>
<dbReference type="FunFam" id="3.40.50.1100:FF:000047">
    <property type="entry name" value="Threonine synthase like 2"/>
    <property type="match status" value="1"/>
</dbReference>
<comment type="cofactor">
    <cofactor evidence="1 6">
        <name>pyridoxal 5'-phosphate</name>
        <dbReference type="ChEBI" id="CHEBI:597326"/>
    </cofactor>
</comment>
<keyword evidence="4 6" id="KW-0663">Pyridoxal phosphate</keyword>
<evidence type="ECO:0000256" key="6">
    <source>
        <dbReference type="PIRSR" id="PIRSR604450-51"/>
    </source>
</evidence>
<dbReference type="FunFam" id="3.90.1380.10:FF:000002">
    <property type="entry name" value="Threonine synthase"/>
    <property type="match status" value="1"/>
</dbReference>
<dbReference type="InterPro" id="IPR036052">
    <property type="entry name" value="TrpB-like_PALP_sf"/>
</dbReference>
<dbReference type="InterPro" id="IPR051166">
    <property type="entry name" value="Threonine_Synthase"/>
</dbReference>
<accession>A7SFD7</accession>
<dbReference type="eggNOG" id="KOG2616">
    <property type="taxonomic scope" value="Eukaryota"/>
</dbReference>
<dbReference type="Pfam" id="PF24857">
    <property type="entry name" value="THR4_C"/>
    <property type="match status" value="1"/>
</dbReference>
<comment type="similarity">
    <text evidence="2">Belongs to the threonine synthase family.</text>
</comment>
<proteinExistence type="inferred from homology"/>
<dbReference type="NCBIfam" id="TIGR00260">
    <property type="entry name" value="thrC"/>
    <property type="match status" value="1"/>
</dbReference>
<dbReference type="Pfam" id="PF14821">
    <property type="entry name" value="Thr_synth_N"/>
    <property type="match status" value="1"/>
</dbReference>
<dbReference type="EMBL" id="DS469644">
    <property type="protein sequence ID" value="EDO37536.1"/>
    <property type="molecule type" value="Genomic_DNA"/>
</dbReference>